<protein>
    <submittedName>
        <fullName evidence="1">HAD family hydrolase</fullName>
    </submittedName>
</protein>
<keyword evidence="1" id="KW-0378">Hydrolase</keyword>
<dbReference type="Proteomes" id="UP001162780">
    <property type="component" value="Chromosome"/>
</dbReference>
<sequence>MSNPIIHAYDFDGVICDSAVETAITGWKAAGQLWGDMPTETPPDMIEKFRQIRPIIETGYEAILAMRLLYLGDSCDAIFRDYQEKTQQLLRQAQVSVEQLKKRFGETRDHWIANDLASWIAMNPLFPGIAEKLQQLGRTETWYVVTTKQERFVKHILQANAIELADERIFGLDRNLSKVEVLQGLLKTHPGQELQFIEDRLPTLLNVQKHPELAAVKLLFATWGYNTDSDKSRAKQQGFVSLNLTDFVP</sequence>
<evidence type="ECO:0000313" key="2">
    <source>
        <dbReference type="Proteomes" id="UP001162780"/>
    </source>
</evidence>
<dbReference type="Gene3D" id="1.10.150.240">
    <property type="entry name" value="Putative phosphatase, domain 2"/>
    <property type="match status" value="1"/>
</dbReference>
<name>A0ABY7GPU1_9GAMM</name>
<dbReference type="Gene3D" id="3.40.50.1000">
    <property type="entry name" value="HAD superfamily/HAD-like"/>
    <property type="match status" value="1"/>
</dbReference>
<dbReference type="GO" id="GO:0016787">
    <property type="term" value="F:hydrolase activity"/>
    <property type="evidence" value="ECO:0007669"/>
    <property type="project" value="UniProtKB-KW"/>
</dbReference>
<dbReference type="EMBL" id="CP113517">
    <property type="protein sequence ID" value="WAR46527.1"/>
    <property type="molecule type" value="Genomic_DNA"/>
</dbReference>
<dbReference type="InterPro" id="IPR023198">
    <property type="entry name" value="PGP-like_dom2"/>
</dbReference>
<reference evidence="1" key="1">
    <citation type="submission" date="2022-11" db="EMBL/GenBank/DDBJ databases">
        <title>Methylomonas rapida sp. nov., Carotenoid-Producing Obligate Methanotrophs with High Growth Characteristics and Biotechnological Potential.</title>
        <authorList>
            <person name="Tikhonova E.N."/>
            <person name="Suleimanov R.Z."/>
            <person name="Miroshnikov K."/>
            <person name="Oshkin I.Y."/>
            <person name="Belova S.E."/>
            <person name="Danilova O.V."/>
            <person name="Ashikhmin A."/>
            <person name="Konopkin A."/>
            <person name="But S.Y."/>
            <person name="Khmelenina V.N."/>
            <person name="Kuznetsov N."/>
            <person name="Pimenov N.V."/>
            <person name="Dedysh S.N."/>
        </authorList>
    </citation>
    <scope>NUCLEOTIDE SEQUENCE</scope>
    <source>
        <strain evidence="1">MP1</strain>
    </source>
</reference>
<dbReference type="RefSeq" id="WP_255187436.1">
    <property type="nucleotide sequence ID" value="NZ_CP113517.1"/>
</dbReference>
<dbReference type="InterPro" id="IPR023214">
    <property type="entry name" value="HAD_sf"/>
</dbReference>
<dbReference type="SUPFAM" id="SSF56784">
    <property type="entry name" value="HAD-like"/>
    <property type="match status" value="1"/>
</dbReference>
<proteinExistence type="predicted"/>
<organism evidence="1 2">
    <name type="scientific">Methylomonas rapida</name>
    <dbReference type="NCBI Taxonomy" id="2963939"/>
    <lineage>
        <taxon>Bacteria</taxon>
        <taxon>Pseudomonadati</taxon>
        <taxon>Pseudomonadota</taxon>
        <taxon>Gammaproteobacteria</taxon>
        <taxon>Methylococcales</taxon>
        <taxon>Methylococcaceae</taxon>
        <taxon>Methylomonas</taxon>
    </lineage>
</organism>
<keyword evidence="2" id="KW-1185">Reference proteome</keyword>
<accession>A0ABY7GPU1</accession>
<gene>
    <name evidence="1" type="ORF">NM686_008425</name>
</gene>
<evidence type="ECO:0000313" key="1">
    <source>
        <dbReference type="EMBL" id="WAR46527.1"/>
    </source>
</evidence>
<dbReference type="InterPro" id="IPR036412">
    <property type="entry name" value="HAD-like_sf"/>
</dbReference>